<keyword evidence="4" id="KW-1185">Reference proteome</keyword>
<evidence type="ECO:0000313" key="3">
    <source>
        <dbReference type="EMBL" id="KIH99505.1"/>
    </source>
</evidence>
<dbReference type="Pfam" id="PF09587">
    <property type="entry name" value="PGA_cap"/>
    <property type="match status" value="1"/>
</dbReference>
<proteinExistence type="inferred from homology"/>
<reference evidence="4" key="1">
    <citation type="journal article" date="2015" name="Chem. Biol.">
        <title>Structure, bioactivity, and resistance mechanism of streptomonomicin, an unusual lasso Peptide from an understudied halophilic actinomycete.</title>
        <authorList>
            <person name="Metelev M."/>
            <person name="Tietz J.I."/>
            <person name="Melby J.O."/>
            <person name="Blair P.M."/>
            <person name="Zhu L."/>
            <person name="Livnat I."/>
            <person name="Severinov K."/>
            <person name="Mitchell D.A."/>
        </authorList>
    </citation>
    <scope>NUCLEOTIDE SEQUENCE [LARGE SCALE GENOMIC DNA]</scope>
    <source>
        <strain evidence="4">YIM 90003</strain>
    </source>
</reference>
<sequence length="376" mass="39965">MAAPVTVFLCGDVMLGRGVDRILAHPGDPELREPYIRDAREYVRLAEERNGSVPAPVHPGYPWGEALEELEAAAPDARVVNVETAITRSGDFAPGKSVHYRMHPGNVACLGAARPDACALANNHVLDFGRAGLAETLDVLDAAGLRAAGAGRDLQEARRPAAVPLPGGRRLLVFSFGMASSGIPREWAAASGSPGIDLAAGTAADTAALAERIGAAKRPGDVVAASVHWGSNWGYRVEPEQSALARALIDAGADIVHGHSSHHPRPIEIHRGRLVLYGCGDLVNDYEGIPSLSHRHPEDYRGDLRLLYFASVEPGTGALAGLRMVPLRARRMRLERAGAEDARWLQETLDRLSRGFGVRVRSEPGGSMTASPAARA</sequence>
<dbReference type="CDD" id="cd07381">
    <property type="entry name" value="MPP_CapA"/>
    <property type="match status" value="1"/>
</dbReference>
<evidence type="ECO:0000256" key="1">
    <source>
        <dbReference type="ARBA" id="ARBA00005662"/>
    </source>
</evidence>
<protein>
    <recommendedName>
        <fullName evidence="2">Capsule synthesis protein CapA domain-containing protein</fullName>
    </recommendedName>
</protein>
<dbReference type="EMBL" id="JROO01000010">
    <property type="protein sequence ID" value="KIH99505.1"/>
    <property type="molecule type" value="Genomic_DNA"/>
</dbReference>
<gene>
    <name evidence="3" type="ORF">LP52_06280</name>
</gene>
<dbReference type="RefSeq" id="WP_040271580.1">
    <property type="nucleotide sequence ID" value="NZ_JROO01000010.1"/>
</dbReference>
<evidence type="ECO:0000313" key="4">
    <source>
        <dbReference type="Proteomes" id="UP000031675"/>
    </source>
</evidence>
<evidence type="ECO:0000259" key="2">
    <source>
        <dbReference type="SMART" id="SM00854"/>
    </source>
</evidence>
<dbReference type="SUPFAM" id="SSF56300">
    <property type="entry name" value="Metallo-dependent phosphatases"/>
    <property type="match status" value="1"/>
</dbReference>
<dbReference type="InterPro" id="IPR052169">
    <property type="entry name" value="CW_Biosynth-Accessory"/>
</dbReference>
<dbReference type="PANTHER" id="PTHR33393:SF11">
    <property type="entry name" value="POLYGLUTAMINE SYNTHESIS ACCESSORY PROTEIN RV0574C-RELATED"/>
    <property type="match status" value="1"/>
</dbReference>
<accession>A0A0C2JKN1</accession>
<dbReference type="SMART" id="SM00854">
    <property type="entry name" value="PGA_cap"/>
    <property type="match status" value="1"/>
</dbReference>
<comment type="similarity">
    <text evidence="1">Belongs to the CapA family.</text>
</comment>
<dbReference type="AlphaFoldDB" id="A0A0C2JKN1"/>
<dbReference type="PANTHER" id="PTHR33393">
    <property type="entry name" value="POLYGLUTAMINE SYNTHESIS ACCESSORY PROTEIN RV0574C-RELATED"/>
    <property type="match status" value="1"/>
</dbReference>
<dbReference type="InterPro" id="IPR019079">
    <property type="entry name" value="Capsule_synth_CapA"/>
</dbReference>
<dbReference type="Proteomes" id="UP000031675">
    <property type="component" value="Unassembled WGS sequence"/>
</dbReference>
<feature type="domain" description="Capsule synthesis protein CapA" evidence="2">
    <location>
        <begin position="6"/>
        <end position="286"/>
    </location>
</feature>
<name>A0A0C2JKN1_9ACTN</name>
<dbReference type="OrthoDB" id="9810718at2"/>
<dbReference type="STRING" id="183763.LP52_06280"/>
<organism evidence="3 4">
    <name type="scientific">Streptomonospora alba</name>
    <dbReference type="NCBI Taxonomy" id="183763"/>
    <lineage>
        <taxon>Bacteria</taxon>
        <taxon>Bacillati</taxon>
        <taxon>Actinomycetota</taxon>
        <taxon>Actinomycetes</taxon>
        <taxon>Streptosporangiales</taxon>
        <taxon>Nocardiopsidaceae</taxon>
        <taxon>Streptomonospora</taxon>
    </lineage>
</organism>
<dbReference type="Gene3D" id="3.60.21.10">
    <property type="match status" value="1"/>
</dbReference>
<comment type="caution">
    <text evidence="3">The sequence shown here is derived from an EMBL/GenBank/DDBJ whole genome shotgun (WGS) entry which is preliminary data.</text>
</comment>
<dbReference type="InterPro" id="IPR029052">
    <property type="entry name" value="Metallo-depent_PP-like"/>
</dbReference>